<dbReference type="InterPro" id="IPR013187">
    <property type="entry name" value="F-box-assoc_dom_typ3"/>
</dbReference>
<evidence type="ECO:0000259" key="1">
    <source>
        <dbReference type="Pfam" id="PF08268"/>
    </source>
</evidence>
<proteinExistence type="predicted"/>
<keyword evidence="3" id="KW-1185">Reference proteome</keyword>
<reference evidence="2 3" key="1">
    <citation type="submission" date="2020-02" db="EMBL/GenBank/DDBJ databases">
        <authorList>
            <person name="Ma Q."/>
            <person name="Huang Y."/>
            <person name="Song X."/>
            <person name="Pei D."/>
        </authorList>
    </citation>
    <scope>NUCLEOTIDE SEQUENCE [LARGE SCALE GENOMIC DNA]</scope>
    <source>
        <strain evidence="2">Sxm20200214</strain>
        <tissue evidence="2">Leaf</tissue>
    </source>
</reference>
<sequence length="104" mass="11843">MISYQKITKSRNLQLRHLLRIISEYWVFVLEPGGFWKKVEYDDQPHLPERQGLCINGVIYIPASSHKCRHNRNGGLRVVGLGGGWWNMVEEVSGFEALSEASSG</sequence>
<feature type="domain" description="F-box associated beta-propeller type 3" evidence="1">
    <location>
        <begin position="20"/>
        <end position="67"/>
    </location>
</feature>
<dbReference type="Pfam" id="PF08268">
    <property type="entry name" value="FBA_3"/>
    <property type="match status" value="1"/>
</dbReference>
<gene>
    <name evidence="2" type="ORF">Bca52824_019991</name>
</gene>
<comment type="caution">
    <text evidence="2">The sequence shown here is derived from an EMBL/GenBank/DDBJ whole genome shotgun (WGS) entry which is preliminary data.</text>
</comment>
<evidence type="ECO:0000313" key="2">
    <source>
        <dbReference type="EMBL" id="KAG2316869.1"/>
    </source>
</evidence>
<dbReference type="EMBL" id="JAAMPC010000004">
    <property type="protein sequence ID" value="KAG2316869.1"/>
    <property type="molecule type" value="Genomic_DNA"/>
</dbReference>
<accession>A0A8X8AY00</accession>
<protein>
    <recommendedName>
        <fullName evidence="1">F-box associated beta-propeller type 3 domain-containing protein</fullName>
    </recommendedName>
</protein>
<dbReference type="AlphaFoldDB" id="A0A8X8AY00"/>
<dbReference type="Proteomes" id="UP000886595">
    <property type="component" value="Unassembled WGS sequence"/>
</dbReference>
<name>A0A8X8AY00_BRACI</name>
<organism evidence="2 3">
    <name type="scientific">Brassica carinata</name>
    <name type="common">Ethiopian mustard</name>
    <name type="synonym">Abyssinian cabbage</name>
    <dbReference type="NCBI Taxonomy" id="52824"/>
    <lineage>
        <taxon>Eukaryota</taxon>
        <taxon>Viridiplantae</taxon>
        <taxon>Streptophyta</taxon>
        <taxon>Embryophyta</taxon>
        <taxon>Tracheophyta</taxon>
        <taxon>Spermatophyta</taxon>
        <taxon>Magnoliopsida</taxon>
        <taxon>eudicotyledons</taxon>
        <taxon>Gunneridae</taxon>
        <taxon>Pentapetalae</taxon>
        <taxon>rosids</taxon>
        <taxon>malvids</taxon>
        <taxon>Brassicales</taxon>
        <taxon>Brassicaceae</taxon>
        <taxon>Brassiceae</taxon>
        <taxon>Brassica</taxon>
    </lineage>
</organism>
<evidence type="ECO:0000313" key="3">
    <source>
        <dbReference type="Proteomes" id="UP000886595"/>
    </source>
</evidence>